<keyword evidence="2 3" id="KW-0238">DNA-binding</keyword>
<sequence length="199" mass="22111">MTVVQQLIDDGRLTDPGSAKGRLLAAAAQLFKHKGYERTTVRDLASEIGIQSGSLFHHYPSKEAILKAVMEETIVRNTALMQAGLSQAESPRDKVLALIRCELQSILGETGEAMSVLVYEWRSLKPDSQQHILALRDIYEQLWLDTLAEARAAGMVQTDPFILRRFLTGALSWTTNWYKADGEISIEQLALDALTLAVK</sequence>
<dbReference type="SUPFAM" id="SSF46689">
    <property type="entry name" value="Homeodomain-like"/>
    <property type="match status" value="1"/>
</dbReference>
<evidence type="ECO:0000313" key="6">
    <source>
        <dbReference type="Proteomes" id="UP001595722"/>
    </source>
</evidence>
<evidence type="ECO:0000256" key="1">
    <source>
        <dbReference type="ARBA" id="ARBA00023054"/>
    </source>
</evidence>
<dbReference type="SUPFAM" id="SSF48498">
    <property type="entry name" value="Tetracyclin repressor-like, C-terminal domain"/>
    <property type="match status" value="1"/>
</dbReference>
<name>A0ABV7W017_9GAMM</name>
<evidence type="ECO:0000313" key="5">
    <source>
        <dbReference type="EMBL" id="MFC3681613.1"/>
    </source>
</evidence>
<dbReference type="PANTHER" id="PTHR30055">
    <property type="entry name" value="HTH-TYPE TRANSCRIPTIONAL REGULATOR RUTR"/>
    <property type="match status" value="1"/>
</dbReference>
<dbReference type="Pfam" id="PF00440">
    <property type="entry name" value="TetR_N"/>
    <property type="match status" value="1"/>
</dbReference>
<evidence type="ECO:0000256" key="3">
    <source>
        <dbReference type="PROSITE-ProRule" id="PRU00335"/>
    </source>
</evidence>
<protein>
    <submittedName>
        <fullName evidence="5">TetR/AcrR family transcriptional regulator</fullName>
    </submittedName>
</protein>
<dbReference type="PANTHER" id="PTHR30055:SF183">
    <property type="entry name" value="NUCLEOID OCCLUSION FACTOR SLMA"/>
    <property type="match status" value="1"/>
</dbReference>
<accession>A0ABV7W017</accession>
<dbReference type="RefSeq" id="WP_376868123.1">
    <property type="nucleotide sequence ID" value="NZ_JBHRYB010000016.1"/>
</dbReference>
<evidence type="ECO:0000259" key="4">
    <source>
        <dbReference type="PROSITE" id="PS50977"/>
    </source>
</evidence>
<keyword evidence="6" id="KW-1185">Reference proteome</keyword>
<dbReference type="PROSITE" id="PS50977">
    <property type="entry name" value="HTH_TETR_2"/>
    <property type="match status" value="1"/>
</dbReference>
<reference evidence="6" key="1">
    <citation type="journal article" date="2019" name="Int. J. Syst. Evol. Microbiol.">
        <title>The Global Catalogue of Microorganisms (GCM) 10K type strain sequencing project: providing services to taxonomists for standard genome sequencing and annotation.</title>
        <authorList>
            <consortium name="The Broad Institute Genomics Platform"/>
            <consortium name="The Broad Institute Genome Sequencing Center for Infectious Disease"/>
            <person name="Wu L."/>
            <person name="Ma J."/>
        </authorList>
    </citation>
    <scope>NUCLEOTIDE SEQUENCE [LARGE SCALE GENOMIC DNA]</scope>
    <source>
        <strain evidence="6">KCTC 42424</strain>
    </source>
</reference>
<keyword evidence="1" id="KW-0175">Coiled coil</keyword>
<dbReference type="Pfam" id="PF17932">
    <property type="entry name" value="TetR_C_24"/>
    <property type="match status" value="1"/>
</dbReference>
<organism evidence="5 6">
    <name type="scientific">Bacterioplanoides pacificum</name>
    <dbReference type="NCBI Taxonomy" id="1171596"/>
    <lineage>
        <taxon>Bacteria</taxon>
        <taxon>Pseudomonadati</taxon>
        <taxon>Pseudomonadota</taxon>
        <taxon>Gammaproteobacteria</taxon>
        <taxon>Oceanospirillales</taxon>
        <taxon>Oceanospirillaceae</taxon>
        <taxon>Bacterioplanoides</taxon>
    </lineage>
</organism>
<dbReference type="Gene3D" id="1.10.357.10">
    <property type="entry name" value="Tetracycline Repressor, domain 2"/>
    <property type="match status" value="1"/>
</dbReference>
<dbReference type="Proteomes" id="UP001595722">
    <property type="component" value="Unassembled WGS sequence"/>
</dbReference>
<evidence type="ECO:0000256" key="2">
    <source>
        <dbReference type="ARBA" id="ARBA00023125"/>
    </source>
</evidence>
<proteinExistence type="predicted"/>
<feature type="DNA-binding region" description="H-T-H motif" evidence="3">
    <location>
        <begin position="40"/>
        <end position="59"/>
    </location>
</feature>
<dbReference type="InterPro" id="IPR036271">
    <property type="entry name" value="Tet_transcr_reg_TetR-rel_C_sf"/>
</dbReference>
<gene>
    <name evidence="5" type="ORF">ACFOMG_16025</name>
</gene>
<dbReference type="InterPro" id="IPR050109">
    <property type="entry name" value="HTH-type_TetR-like_transc_reg"/>
</dbReference>
<dbReference type="EMBL" id="JBHRYB010000016">
    <property type="protein sequence ID" value="MFC3681613.1"/>
    <property type="molecule type" value="Genomic_DNA"/>
</dbReference>
<dbReference type="InterPro" id="IPR001647">
    <property type="entry name" value="HTH_TetR"/>
</dbReference>
<dbReference type="InterPro" id="IPR009057">
    <property type="entry name" value="Homeodomain-like_sf"/>
</dbReference>
<feature type="domain" description="HTH tetR-type" evidence="4">
    <location>
        <begin position="17"/>
        <end position="77"/>
    </location>
</feature>
<comment type="caution">
    <text evidence="5">The sequence shown here is derived from an EMBL/GenBank/DDBJ whole genome shotgun (WGS) entry which is preliminary data.</text>
</comment>
<dbReference type="PRINTS" id="PR00455">
    <property type="entry name" value="HTHTETR"/>
</dbReference>
<dbReference type="InterPro" id="IPR041490">
    <property type="entry name" value="KstR2_TetR_C"/>
</dbReference>